<evidence type="ECO:0000256" key="2">
    <source>
        <dbReference type="SAM" id="Coils"/>
    </source>
</evidence>
<dbReference type="EMBL" id="JAZGQO010000001">
    <property type="protein sequence ID" value="KAK6195516.1"/>
    <property type="molecule type" value="Genomic_DNA"/>
</dbReference>
<accession>A0AAN8KG24</accession>
<dbReference type="GO" id="GO:0030054">
    <property type="term" value="C:cell junction"/>
    <property type="evidence" value="ECO:0007669"/>
    <property type="project" value="TreeGrafter"/>
</dbReference>
<dbReference type="SMART" id="SM00015">
    <property type="entry name" value="IQ"/>
    <property type="match status" value="2"/>
</dbReference>
<feature type="region of interest" description="Disordered" evidence="3">
    <location>
        <begin position="154"/>
        <end position="200"/>
    </location>
</feature>
<dbReference type="PROSITE" id="PS50096">
    <property type="entry name" value="IQ"/>
    <property type="match status" value="1"/>
</dbReference>
<evidence type="ECO:0000313" key="7">
    <source>
        <dbReference type="Proteomes" id="UP001347796"/>
    </source>
</evidence>
<evidence type="ECO:0000256" key="1">
    <source>
        <dbReference type="ARBA" id="ARBA00023054"/>
    </source>
</evidence>
<proteinExistence type="predicted"/>
<comment type="caution">
    <text evidence="6">The sequence shown here is derived from an EMBL/GenBank/DDBJ whole genome shotgun (WGS) entry which is preliminary data.</text>
</comment>
<organism evidence="6 7">
    <name type="scientific">Patella caerulea</name>
    <name type="common">Rayed Mediterranean limpet</name>
    <dbReference type="NCBI Taxonomy" id="87958"/>
    <lineage>
        <taxon>Eukaryota</taxon>
        <taxon>Metazoa</taxon>
        <taxon>Spiralia</taxon>
        <taxon>Lophotrochozoa</taxon>
        <taxon>Mollusca</taxon>
        <taxon>Gastropoda</taxon>
        <taxon>Patellogastropoda</taxon>
        <taxon>Patelloidea</taxon>
        <taxon>Patellidae</taxon>
        <taxon>Patella</taxon>
    </lineage>
</organism>
<evidence type="ECO:0000256" key="3">
    <source>
        <dbReference type="SAM" id="MobiDB-lite"/>
    </source>
</evidence>
<evidence type="ECO:0000313" key="6">
    <source>
        <dbReference type="EMBL" id="KAK6195516.1"/>
    </source>
</evidence>
<dbReference type="AlphaFoldDB" id="A0AAN8KG24"/>
<name>A0AAN8KG24_PATCE</name>
<dbReference type="InterPro" id="IPR015649">
    <property type="entry name" value="SCHIP_1_C"/>
</dbReference>
<feature type="domain" description="Schwannomin interacting protein 1 C-terminal" evidence="4">
    <location>
        <begin position="399"/>
        <end position="616"/>
    </location>
</feature>
<evidence type="ECO:0000259" key="5">
    <source>
        <dbReference type="Pfam" id="PF15157"/>
    </source>
</evidence>
<evidence type="ECO:0000259" key="4">
    <source>
        <dbReference type="Pfam" id="PF10148"/>
    </source>
</evidence>
<dbReference type="Pfam" id="PF15157">
    <property type="entry name" value="IQCJ-SCHIP1"/>
    <property type="match status" value="1"/>
</dbReference>
<reference evidence="6 7" key="1">
    <citation type="submission" date="2024-01" db="EMBL/GenBank/DDBJ databases">
        <title>The genome of the rayed Mediterranean limpet Patella caerulea (Linnaeus, 1758).</title>
        <authorList>
            <person name="Anh-Thu Weber A."/>
            <person name="Halstead-Nussloch G."/>
        </authorList>
    </citation>
    <scope>NUCLEOTIDE SEQUENCE [LARGE SCALE GENOMIC DNA]</scope>
    <source>
        <strain evidence="6">AATW-2023a</strain>
        <tissue evidence="6">Whole specimen</tissue>
    </source>
</reference>
<feature type="coiled-coil region" evidence="2">
    <location>
        <begin position="566"/>
        <end position="600"/>
    </location>
</feature>
<feature type="domain" description="Fusion protein IQCJ-SCHIP1 N-terminal" evidence="5">
    <location>
        <begin position="87"/>
        <end position="172"/>
    </location>
</feature>
<keyword evidence="1 2" id="KW-0175">Coiled coil</keyword>
<dbReference type="Proteomes" id="UP001347796">
    <property type="component" value="Unassembled WGS sequence"/>
</dbReference>
<dbReference type="InterPro" id="IPR000048">
    <property type="entry name" value="IQ_motif_EF-hand-BS"/>
</dbReference>
<gene>
    <name evidence="6" type="ORF">SNE40_000929</name>
</gene>
<dbReference type="Pfam" id="PF00612">
    <property type="entry name" value="IQ"/>
    <property type="match status" value="1"/>
</dbReference>
<dbReference type="Pfam" id="PF10148">
    <property type="entry name" value="SCHIP-1_C"/>
    <property type="match status" value="1"/>
</dbReference>
<dbReference type="InterPro" id="IPR039045">
    <property type="entry name" value="SCHIP_1"/>
</dbReference>
<feature type="compositionally biased region" description="Basic and acidic residues" evidence="3">
    <location>
        <begin position="176"/>
        <end position="196"/>
    </location>
</feature>
<dbReference type="PANTHER" id="PTHR13103">
    <property type="entry name" value="SCHWANNOMIN INTERACTING PROTEIN 1"/>
    <property type="match status" value="1"/>
</dbReference>
<keyword evidence="7" id="KW-1185">Reference proteome</keyword>
<protein>
    <submittedName>
        <fullName evidence="6">Uncharacterized protein</fullName>
    </submittedName>
</protein>
<dbReference type="GO" id="GO:0005886">
    <property type="term" value="C:plasma membrane"/>
    <property type="evidence" value="ECO:0007669"/>
    <property type="project" value="TreeGrafter"/>
</dbReference>
<dbReference type="PANTHER" id="PTHR13103:SF2">
    <property type="entry name" value="IQCJ-SCHIP1 READTHROUGH TRANSCRIPT PROTEIN-RELATED"/>
    <property type="match status" value="1"/>
</dbReference>
<dbReference type="GO" id="GO:0035332">
    <property type="term" value="P:positive regulation of hippo signaling"/>
    <property type="evidence" value="ECO:0007669"/>
    <property type="project" value="TreeGrafter"/>
</dbReference>
<sequence length="620" mass="71650">MESKDLNLMPDPIILKEEDLDLVRQERQERVKSAMKEANPRIMKQILAKEEPLNAYDDAAVCIQKHYRGYRGRKQYEEKLYKLFTEEENKRAEKMKQQVKEGELLVDSHKLEVLLDDDTTTRRNRDRQYLSKVIILQRAWKSHLARKHLNEGYVEETSDTESARGFDAASLSTPEENQHADTLKSEKFNPFRDKKSPMKQLLDAESESISSDYSEVNGALQDIVDCELDIINKEDLRNTSLDITAITTPNKSNFMQRLPGETDENFSKRIKKINYLNLAQEFAELKKKNVDASPYEIHMKTTASQQNSTVGKKDAVDGNLVDLKAPVINIYEDSCSSNMGLKKKIEKDKFETENKMSESGDFEVYNIETALPPIDWETIEQQIQLAANAATEKKNETHQNDRETIRQKLAMGTDEEYYYNERAFKKPNFQTRLQSGMNLQICFMNEAMSEAGHQEQIANKDNMKDNNKTQIQSKTQQIESKPANKERIPVNKRNIDDKDTPTYHPSRLKEEAKIALAQASTMAHMQLEVEKQLKKKSPIADMVGIPSLGDGRRKKFNRKLLEEMNLAQLQILVNDVHSQIENLNEELVHLLIERDDLHMEQDSMLVDVEDLTRYVSPAKW</sequence>
<dbReference type="InterPro" id="IPR029362">
    <property type="entry name" value="IQCJ-SCHIP1_N"/>
</dbReference>
<dbReference type="Gene3D" id="1.20.5.190">
    <property type="match status" value="1"/>
</dbReference>